<gene>
    <name evidence="2" type="ORF">POM88_006653</name>
</gene>
<feature type="compositionally biased region" description="Polar residues" evidence="1">
    <location>
        <begin position="196"/>
        <end position="210"/>
    </location>
</feature>
<dbReference type="AlphaFoldDB" id="A0AAD8J6P1"/>
<reference evidence="2" key="1">
    <citation type="submission" date="2023-02" db="EMBL/GenBank/DDBJ databases">
        <title>Genome of toxic invasive species Heracleum sosnowskyi carries increased number of genes despite the absence of recent whole-genome duplications.</title>
        <authorList>
            <person name="Schelkunov M."/>
            <person name="Shtratnikova V."/>
            <person name="Makarenko M."/>
            <person name="Klepikova A."/>
            <person name="Omelchenko D."/>
            <person name="Novikova G."/>
            <person name="Obukhova E."/>
            <person name="Bogdanov V."/>
            <person name="Penin A."/>
            <person name="Logacheva M."/>
        </authorList>
    </citation>
    <scope>NUCLEOTIDE SEQUENCE</scope>
    <source>
        <strain evidence="2">Hsosn_3</strain>
        <tissue evidence="2">Leaf</tissue>
    </source>
</reference>
<organism evidence="2 3">
    <name type="scientific">Heracleum sosnowskyi</name>
    <dbReference type="NCBI Taxonomy" id="360622"/>
    <lineage>
        <taxon>Eukaryota</taxon>
        <taxon>Viridiplantae</taxon>
        <taxon>Streptophyta</taxon>
        <taxon>Embryophyta</taxon>
        <taxon>Tracheophyta</taxon>
        <taxon>Spermatophyta</taxon>
        <taxon>Magnoliopsida</taxon>
        <taxon>eudicotyledons</taxon>
        <taxon>Gunneridae</taxon>
        <taxon>Pentapetalae</taxon>
        <taxon>asterids</taxon>
        <taxon>campanulids</taxon>
        <taxon>Apiales</taxon>
        <taxon>Apiaceae</taxon>
        <taxon>Apioideae</taxon>
        <taxon>apioid superclade</taxon>
        <taxon>Tordylieae</taxon>
        <taxon>Tordyliinae</taxon>
        <taxon>Heracleum</taxon>
    </lineage>
</organism>
<name>A0AAD8J6P1_9APIA</name>
<feature type="compositionally biased region" description="Basic residues" evidence="1">
    <location>
        <begin position="263"/>
        <end position="273"/>
    </location>
</feature>
<feature type="region of interest" description="Disordered" evidence="1">
    <location>
        <begin position="196"/>
        <end position="226"/>
    </location>
</feature>
<dbReference type="SUPFAM" id="SSF54001">
    <property type="entry name" value="Cysteine proteinases"/>
    <property type="match status" value="1"/>
</dbReference>
<dbReference type="PANTHER" id="PTHR34835">
    <property type="entry name" value="OS07G0283600 PROTEIN-RELATED"/>
    <property type="match status" value="1"/>
</dbReference>
<dbReference type="Proteomes" id="UP001237642">
    <property type="component" value="Unassembled WGS sequence"/>
</dbReference>
<feature type="compositionally biased region" description="Basic and acidic residues" evidence="1">
    <location>
        <begin position="274"/>
        <end position="294"/>
    </location>
</feature>
<keyword evidence="3" id="KW-1185">Reference proteome</keyword>
<feature type="compositionally biased region" description="Polar residues" evidence="1">
    <location>
        <begin position="295"/>
        <end position="312"/>
    </location>
</feature>
<dbReference type="EMBL" id="JAUIZM010000002">
    <property type="protein sequence ID" value="KAK1396790.1"/>
    <property type="molecule type" value="Genomic_DNA"/>
</dbReference>
<feature type="compositionally biased region" description="Basic and acidic residues" evidence="1">
    <location>
        <begin position="215"/>
        <end position="225"/>
    </location>
</feature>
<evidence type="ECO:0000313" key="2">
    <source>
        <dbReference type="EMBL" id="KAK1396790.1"/>
    </source>
</evidence>
<evidence type="ECO:0008006" key="4">
    <source>
        <dbReference type="Google" id="ProtNLM"/>
    </source>
</evidence>
<feature type="region of interest" description="Disordered" evidence="1">
    <location>
        <begin position="239"/>
        <end position="374"/>
    </location>
</feature>
<feature type="compositionally biased region" description="Basic and acidic residues" evidence="1">
    <location>
        <begin position="352"/>
        <end position="371"/>
    </location>
</feature>
<feature type="compositionally biased region" description="Basic and acidic residues" evidence="1">
    <location>
        <begin position="247"/>
        <end position="262"/>
    </location>
</feature>
<evidence type="ECO:0000313" key="3">
    <source>
        <dbReference type="Proteomes" id="UP001237642"/>
    </source>
</evidence>
<dbReference type="InterPro" id="IPR038765">
    <property type="entry name" value="Papain-like_cys_pep_sf"/>
</dbReference>
<proteinExistence type="predicted"/>
<protein>
    <recommendedName>
        <fullName evidence="4">Ubiquitin-like protease family profile domain-containing protein</fullName>
    </recommendedName>
</protein>
<comment type="caution">
    <text evidence="2">The sequence shown here is derived from an EMBL/GenBank/DDBJ whole genome shotgun (WGS) entry which is preliminary data.</text>
</comment>
<evidence type="ECO:0000256" key="1">
    <source>
        <dbReference type="SAM" id="MobiDB-lite"/>
    </source>
</evidence>
<sequence length="590" mass="68508">MKKNQKEGLCAGFHVKRSHCNLLILCNLGEKLDCDRKPCMLLLDSLVKQIPKVPQQTDDKKCGQYMLYYIYKFLLACPKNFKIDEDFPSFMGENWFTNNDVEEFCADLPTLYAQMLSEEGSKLNENNSITDGSEREKGVEKLDHEMNQTENEQEIQKGEKTDCNKKFESENALVESPAVFEPFDALRALVLYSPDSSQQKQVTVQPSMSSVEEIPTERENKKEKTVTMVKKLKINVRKETNSLQNETNDRGAEEEKNAEPKVKKVREKKMTHHKNLEEKRKSPRLMTDHAKSNDETTTSASGGKNKKGTFNINDDGDSDLEKTLPRKSPKKVRVTTVEEKPQGKKRKNLVQAEEKNKKKQKLDKPENESEKNVGMPKKLLIRAYPSTFSNVIDGLSSAQKEWVREVGFGSLLSFSLRTIPHEIGINVIWWFDHLNYEMSFGKDRKIKICEEDMNDILGLPRGEKEVEYKTDKKKDDEQVKEWREKFQMRKDDSKITEKMICDASGRSEDADLFFKQNFMVLMTNIFVRTNKSSFVDQYAVSFKGDFDKGKDYNWCKEVFKNLKEAHELWFEKSPYTILYWFPRVSTFSLP</sequence>
<dbReference type="Gene3D" id="1.10.418.20">
    <property type="match status" value="1"/>
</dbReference>
<reference evidence="2" key="2">
    <citation type="submission" date="2023-05" db="EMBL/GenBank/DDBJ databases">
        <authorList>
            <person name="Schelkunov M.I."/>
        </authorList>
    </citation>
    <scope>NUCLEOTIDE SEQUENCE</scope>
    <source>
        <strain evidence="2">Hsosn_3</strain>
        <tissue evidence="2">Leaf</tissue>
    </source>
</reference>
<accession>A0AAD8J6P1</accession>